<dbReference type="InterPro" id="IPR051198">
    <property type="entry name" value="BchE-like"/>
</dbReference>
<dbReference type="Pfam" id="PF13311">
    <property type="entry name" value="DUF4080"/>
    <property type="match status" value="1"/>
</dbReference>
<dbReference type="InterPro" id="IPR036724">
    <property type="entry name" value="Cobalamin-bd_sf"/>
</dbReference>
<evidence type="ECO:0000256" key="2">
    <source>
        <dbReference type="ARBA" id="ARBA00022691"/>
    </source>
</evidence>
<feature type="domain" description="B12-binding" evidence="6">
    <location>
        <begin position="1"/>
        <end position="131"/>
    </location>
</feature>
<dbReference type="InterPro" id="IPR025288">
    <property type="entry name" value="DUF4080"/>
</dbReference>
<evidence type="ECO:0000256" key="1">
    <source>
        <dbReference type="ARBA" id="ARBA00001966"/>
    </source>
</evidence>
<organism evidence="8 9">
    <name type="scientific">Turicibacter faecis</name>
    <dbReference type="NCBI Taxonomy" id="2963365"/>
    <lineage>
        <taxon>Bacteria</taxon>
        <taxon>Bacillati</taxon>
        <taxon>Bacillota</taxon>
        <taxon>Erysipelotrichia</taxon>
        <taxon>Erysipelotrichales</taxon>
        <taxon>Turicibacteraceae</taxon>
        <taxon>Turicibacter</taxon>
    </lineage>
</organism>
<dbReference type="InterPro" id="IPR006638">
    <property type="entry name" value="Elp3/MiaA/NifB-like_rSAM"/>
</dbReference>
<dbReference type="SFLD" id="SFLDS00029">
    <property type="entry name" value="Radical_SAM"/>
    <property type="match status" value="1"/>
</dbReference>
<dbReference type="PROSITE" id="PS51918">
    <property type="entry name" value="RADICAL_SAM"/>
    <property type="match status" value="1"/>
</dbReference>
<dbReference type="PANTHER" id="PTHR43409">
    <property type="entry name" value="ANAEROBIC MAGNESIUM-PROTOPORPHYRIN IX MONOMETHYL ESTER CYCLASE-RELATED"/>
    <property type="match status" value="1"/>
</dbReference>
<dbReference type="Pfam" id="PF02310">
    <property type="entry name" value="B12-binding"/>
    <property type="match status" value="1"/>
</dbReference>
<evidence type="ECO:0000259" key="7">
    <source>
        <dbReference type="PROSITE" id="PS51918"/>
    </source>
</evidence>
<evidence type="ECO:0000313" key="9">
    <source>
        <dbReference type="Proteomes" id="UP001432099"/>
    </source>
</evidence>
<keyword evidence="3" id="KW-0479">Metal-binding</keyword>
<evidence type="ECO:0000256" key="3">
    <source>
        <dbReference type="ARBA" id="ARBA00022723"/>
    </source>
</evidence>
<dbReference type="InterPro" id="IPR034466">
    <property type="entry name" value="Methyltransferase_Class_B"/>
</dbReference>
<dbReference type="InterPro" id="IPR058240">
    <property type="entry name" value="rSAM_sf"/>
</dbReference>
<feature type="domain" description="Radical SAM core" evidence="7">
    <location>
        <begin position="172"/>
        <end position="392"/>
    </location>
</feature>
<evidence type="ECO:0000256" key="4">
    <source>
        <dbReference type="ARBA" id="ARBA00023004"/>
    </source>
</evidence>
<protein>
    <submittedName>
        <fullName evidence="8">B12-binding domain-containing radical SAM protein</fullName>
    </submittedName>
</protein>
<sequence>MSVILSTLNSKYIHTNLAIRYLKANAKDFDITLKEYTLKDSLDNILNNLLSMRPKIIGFSVYIWNVEKTLQLINLLKEKDPTLTIIMGGPEVSYDFDVWFSRSSVDYIIYGEGELSFKELMEYLHGRRDLADVRGIVYRNLLTKELVQNPPAPILDPKEIQSPFYFEEDIPLLPTRIQYIETSRGCPYSCQYCLASVDNKVRYFDIEKVKDEIRYLMSHGAKTFKFLDRTFNINKKYALDVFNFIIEEHVEGTQFQFEITADIMPTELIDYLNEHAPAGLFRFEIGIQSTYDLTNKLVKRRQNFDKLTTNILRIKEGGKIILHLDLIAGLPEEPYDRFEQSFNDVFALRPEELQLGFLKLLRGTGLRKQSDEFGYEYDQFAPYQMKRNNTLSETDVHNIHLAEEILERYWNAHRLDHTMKYLVDGPFAASPFAFMQDFGAFWESRYPWINYQLSDLYTRLYDYLIATDFPHLKTVLSYMKVDYLTQSKIKPKIWWEDRLHKQERRQIVNHLAEHSPTMMTLLNTHQITLPDIFKYAVVEPIYLNDQLIPVNDLHYLIVVYTPNKPTSYYIIKNV</sequence>
<keyword evidence="2" id="KW-0949">S-adenosyl-L-methionine</keyword>
<dbReference type="Gene3D" id="3.80.30.20">
    <property type="entry name" value="tm_1862 like domain"/>
    <property type="match status" value="1"/>
</dbReference>
<keyword evidence="9" id="KW-1185">Reference proteome</keyword>
<comment type="cofactor">
    <cofactor evidence="1">
        <name>[4Fe-4S] cluster</name>
        <dbReference type="ChEBI" id="CHEBI:49883"/>
    </cofactor>
</comment>
<proteinExistence type="predicted"/>
<dbReference type="SUPFAM" id="SSF52242">
    <property type="entry name" value="Cobalamin (vitamin B12)-binding domain"/>
    <property type="match status" value="1"/>
</dbReference>
<keyword evidence="4" id="KW-0408">Iron</keyword>
<dbReference type="InterPro" id="IPR006158">
    <property type="entry name" value="Cobalamin-bd"/>
</dbReference>
<dbReference type="Gene3D" id="3.40.50.280">
    <property type="entry name" value="Cobalamin-binding domain"/>
    <property type="match status" value="1"/>
</dbReference>
<dbReference type="Proteomes" id="UP001432099">
    <property type="component" value="Chromosome"/>
</dbReference>
<dbReference type="Pfam" id="PF04055">
    <property type="entry name" value="Radical_SAM"/>
    <property type="match status" value="1"/>
</dbReference>
<dbReference type="EMBL" id="AP028127">
    <property type="protein sequence ID" value="BEH90022.1"/>
    <property type="molecule type" value="Genomic_DNA"/>
</dbReference>
<evidence type="ECO:0000256" key="5">
    <source>
        <dbReference type="ARBA" id="ARBA00023014"/>
    </source>
</evidence>
<dbReference type="RefSeq" id="WP_161830964.1">
    <property type="nucleotide sequence ID" value="NZ_AP028127.1"/>
</dbReference>
<evidence type="ECO:0000259" key="6">
    <source>
        <dbReference type="PROSITE" id="PS51332"/>
    </source>
</evidence>
<evidence type="ECO:0000313" key="8">
    <source>
        <dbReference type="EMBL" id="BEH90022.1"/>
    </source>
</evidence>
<dbReference type="CDD" id="cd02068">
    <property type="entry name" value="radical_SAM_B12_BD"/>
    <property type="match status" value="1"/>
</dbReference>
<reference evidence="8" key="1">
    <citation type="journal article" date="2024" name="Int. J. Syst. Evol. Microbiol.">
        <title>Turicibacter faecis sp. nov., isolated from faeces of heart failure mouse model.</title>
        <authorList>
            <person name="Imamura Y."/>
            <person name="Motooka D."/>
            <person name="Nakajima Y."/>
            <person name="Ito S."/>
            <person name="Kitakaze M."/>
            <person name="Iida T."/>
            <person name="Nakamura S."/>
        </authorList>
    </citation>
    <scope>NUCLEOTIDE SEQUENCE</scope>
    <source>
        <strain evidence="8">TC023</strain>
    </source>
</reference>
<dbReference type="SMART" id="SM00729">
    <property type="entry name" value="Elp3"/>
    <property type="match status" value="1"/>
</dbReference>
<dbReference type="SFLD" id="SFLDG01123">
    <property type="entry name" value="methyltransferase_(Class_B)"/>
    <property type="match status" value="1"/>
</dbReference>
<gene>
    <name evidence="8" type="ORF">T23_01240</name>
</gene>
<dbReference type="InterPro" id="IPR007197">
    <property type="entry name" value="rSAM"/>
</dbReference>
<dbReference type="PANTHER" id="PTHR43409:SF16">
    <property type="entry name" value="SLR0320 PROTEIN"/>
    <property type="match status" value="1"/>
</dbReference>
<dbReference type="SFLD" id="SFLDG01082">
    <property type="entry name" value="B12-binding_domain_containing"/>
    <property type="match status" value="1"/>
</dbReference>
<keyword evidence="5" id="KW-0411">Iron-sulfur</keyword>
<name>A0ABM8IKX2_9FIRM</name>
<dbReference type="SUPFAM" id="SSF102114">
    <property type="entry name" value="Radical SAM enzymes"/>
    <property type="match status" value="1"/>
</dbReference>
<accession>A0ABM8IKX2</accession>
<dbReference type="PROSITE" id="PS51332">
    <property type="entry name" value="B12_BINDING"/>
    <property type="match status" value="1"/>
</dbReference>
<dbReference type="InterPro" id="IPR023404">
    <property type="entry name" value="rSAM_horseshoe"/>
</dbReference>